<dbReference type="PROSITE" id="PS00650">
    <property type="entry name" value="G_PROTEIN_RECEP_F2_2"/>
    <property type="match status" value="1"/>
</dbReference>
<keyword evidence="14" id="KW-1185">Reference proteome</keyword>
<dbReference type="Proteomes" id="UP000515158">
    <property type="component" value="Unplaced"/>
</dbReference>
<dbReference type="PRINTS" id="PR00249">
    <property type="entry name" value="GPCRSECRETIN"/>
</dbReference>
<feature type="transmembrane region" description="Helical" evidence="11">
    <location>
        <begin position="299"/>
        <end position="321"/>
    </location>
</feature>
<dbReference type="Pfam" id="PF00002">
    <property type="entry name" value="7tm_2"/>
    <property type="match status" value="1"/>
</dbReference>
<evidence type="ECO:0000256" key="1">
    <source>
        <dbReference type="ARBA" id="ARBA00004651"/>
    </source>
</evidence>
<evidence type="ECO:0000313" key="14">
    <source>
        <dbReference type="Proteomes" id="UP000515158"/>
    </source>
</evidence>
<sequence length="557" mass="61968">MVDPVFGGPDQQRRNIEEMHEWCMSQGAVEFNRSVVLGSLGAELGWCPMAWDGLACWNATPAGHTAAMPCPSYIAGFDMQENATRRCLADGTWFVNLTMNRTWTNYSMCAPHDVATVVVSLPDSGNNSLLDSSLPIVKTMSQVGYSLSLVSLVAASAVLATIKKLRCPRNMLHLHLFASFIMRAFFSLLKSGLFVDGIGLPSDLLLKDGGNVFVDRYENWVCKLITSLWQYFIMANYSWILMEGLYLHNLIFLALFSDTSSIRLYVALGWGLPSVFVVAWVVTRIYVDNGLCWTTNENAVIFLLVRVPITVSIVVNFLLFLNIIRMLMKKLQASICDETRRHRYRRWAKSTLVLMPLFGAHYALFLGMSYGVHNQASKSRGDEMVETIWLFLDQAFASFQGFFVAVLFCFMNGEVRAELDKAWSSRAPLWGGRRQGFWFKSRAARHPSLHSYDTCSSYGNHQAPWAIRKRSEGRSTVTSTTALPSEMCASTVVSPRPEEVPLSVSTVSGASVRQFASAVLCSSLHHASLLSDAVKRALSASALPRQVNEGAMSCSQL</sequence>
<dbReference type="InterPro" id="IPR050332">
    <property type="entry name" value="GPCR_2"/>
</dbReference>
<keyword evidence="10" id="KW-0807">Transducer</keyword>
<evidence type="ECO:0000313" key="15">
    <source>
        <dbReference type="RefSeq" id="XP_034240150.1"/>
    </source>
</evidence>
<evidence type="ECO:0000256" key="11">
    <source>
        <dbReference type="SAM" id="Phobius"/>
    </source>
</evidence>
<proteinExistence type="inferred from homology"/>
<dbReference type="KEGG" id="tpal:117644645"/>
<feature type="transmembrane region" description="Helical" evidence="11">
    <location>
        <begin position="264"/>
        <end position="287"/>
    </location>
</feature>
<dbReference type="InterPro" id="IPR036445">
    <property type="entry name" value="GPCR_2_extracell_dom_sf"/>
</dbReference>
<feature type="transmembrane region" description="Helical" evidence="11">
    <location>
        <begin position="143"/>
        <end position="162"/>
    </location>
</feature>
<dbReference type="GO" id="GO:0007166">
    <property type="term" value="P:cell surface receptor signaling pathway"/>
    <property type="evidence" value="ECO:0007669"/>
    <property type="project" value="InterPro"/>
</dbReference>
<dbReference type="GeneID" id="117644645"/>
<dbReference type="CDD" id="cd15273">
    <property type="entry name" value="7tmB1_NPR_B7_insect-like"/>
    <property type="match status" value="1"/>
</dbReference>
<dbReference type="PANTHER" id="PTHR45620">
    <property type="entry name" value="PDF RECEPTOR-LIKE PROTEIN-RELATED"/>
    <property type="match status" value="1"/>
</dbReference>
<feature type="domain" description="G-protein coupled receptors family 2 profile 2" evidence="13">
    <location>
        <begin position="137"/>
        <end position="412"/>
    </location>
</feature>
<dbReference type="SUPFAM" id="SSF111418">
    <property type="entry name" value="Hormone receptor domain"/>
    <property type="match status" value="1"/>
</dbReference>
<keyword evidence="4 11" id="KW-0812">Transmembrane</keyword>
<comment type="subcellular location">
    <subcellularLocation>
        <location evidence="1">Cell membrane</location>
        <topology evidence="1">Multi-pass membrane protein</topology>
    </subcellularLocation>
</comment>
<dbReference type="OrthoDB" id="16753at2759"/>
<reference evidence="15" key="1">
    <citation type="submission" date="2025-08" db="UniProtKB">
        <authorList>
            <consortium name="RefSeq"/>
        </authorList>
    </citation>
    <scope>IDENTIFICATION</scope>
    <source>
        <tissue evidence="15">Total insect</tissue>
    </source>
</reference>
<dbReference type="SMART" id="SM00008">
    <property type="entry name" value="HormR"/>
    <property type="match status" value="1"/>
</dbReference>
<keyword evidence="3" id="KW-1003">Cell membrane</keyword>
<dbReference type="Gene3D" id="1.20.1070.10">
    <property type="entry name" value="Rhodopsin 7-helix transmembrane proteins"/>
    <property type="match status" value="1"/>
</dbReference>
<evidence type="ECO:0000259" key="13">
    <source>
        <dbReference type="PROSITE" id="PS50261"/>
    </source>
</evidence>
<dbReference type="PANTHER" id="PTHR45620:SF1">
    <property type="entry name" value="G-PROTEIN COUPLED RECEPTORS FAMILY 2 PROFILE 2 DOMAIN-CONTAINING PROTEIN"/>
    <property type="match status" value="1"/>
</dbReference>
<dbReference type="GO" id="GO:0007188">
    <property type="term" value="P:adenylate cyclase-modulating G protein-coupled receptor signaling pathway"/>
    <property type="evidence" value="ECO:0007669"/>
    <property type="project" value="TreeGrafter"/>
</dbReference>
<organism evidence="15">
    <name type="scientific">Thrips palmi</name>
    <name type="common">Melon thrips</name>
    <dbReference type="NCBI Taxonomy" id="161013"/>
    <lineage>
        <taxon>Eukaryota</taxon>
        <taxon>Metazoa</taxon>
        <taxon>Ecdysozoa</taxon>
        <taxon>Arthropoda</taxon>
        <taxon>Hexapoda</taxon>
        <taxon>Insecta</taxon>
        <taxon>Pterygota</taxon>
        <taxon>Neoptera</taxon>
        <taxon>Paraneoptera</taxon>
        <taxon>Thysanoptera</taxon>
        <taxon>Terebrantia</taxon>
        <taxon>Thripoidea</taxon>
        <taxon>Thripidae</taxon>
        <taxon>Thrips</taxon>
    </lineage>
</organism>
<evidence type="ECO:0000256" key="3">
    <source>
        <dbReference type="ARBA" id="ARBA00022475"/>
    </source>
</evidence>
<comment type="similarity">
    <text evidence="2">Belongs to the G-protein coupled receptor 2 family.</text>
</comment>
<feature type="transmembrane region" description="Helical" evidence="11">
    <location>
        <begin position="174"/>
        <end position="195"/>
    </location>
</feature>
<dbReference type="InterPro" id="IPR001879">
    <property type="entry name" value="GPCR_2_extracellular_dom"/>
</dbReference>
<dbReference type="PROSITE" id="PS00649">
    <property type="entry name" value="G_PROTEIN_RECEP_F2_1"/>
    <property type="match status" value="1"/>
</dbReference>
<dbReference type="InterPro" id="IPR017981">
    <property type="entry name" value="GPCR_2-like_7TM"/>
</dbReference>
<evidence type="ECO:0000256" key="5">
    <source>
        <dbReference type="ARBA" id="ARBA00022989"/>
    </source>
</evidence>
<dbReference type="InParanoid" id="A0A6P8YS04"/>
<dbReference type="RefSeq" id="XP_034240150.1">
    <property type="nucleotide sequence ID" value="XM_034384259.1"/>
</dbReference>
<gene>
    <name evidence="15" type="primary">LOC117644645</name>
</gene>
<dbReference type="InterPro" id="IPR000832">
    <property type="entry name" value="GPCR_2_secretin-like"/>
</dbReference>
<keyword evidence="9" id="KW-0325">Glycoprotein</keyword>
<feature type="transmembrane region" description="Helical" evidence="11">
    <location>
        <begin position="237"/>
        <end position="257"/>
    </location>
</feature>
<feature type="transmembrane region" description="Helical" evidence="11">
    <location>
        <begin position="350"/>
        <end position="368"/>
    </location>
</feature>
<dbReference type="AlphaFoldDB" id="A0A6P8YS04"/>
<protein>
    <submittedName>
        <fullName evidence="15">Secretin receptor-like isoform X1</fullName>
    </submittedName>
</protein>
<dbReference type="GO" id="GO:0008528">
    <property type="term" value="F:G protein-coupled peptide receptor activity"/>
    <property type="evidence" value="ECO:0007669"/>
    <property type="project" value="TreeGrafter"/>
</dbReference>
<feature type="transmembrane region" description="Helical" evidence="11">
    <location>
        <begin position="388"/>
        <end position="411"/>
    </location>
</feature>
<keyword evidence="6" id="KW-0297">G-protein coupled receptor</keyword>
<evidence type="ECO:0000256" key="10">
    <source>
        <dbReference type="ARBA" id="ARBA00023224"/>
    </source>
</evidence>
<evidence type="ECO:0000256" key="4">
    <source>
        <dbReference type="ARBA" id="ARBA00022692"/>
    </source>
</evidence>
<evidence type="ECO:0000256" key="2">
    <source>
        <dbReference type="ARBA" id="ARBA00005314"/>
    </source>
</evidence>
<dbReference type="GO" id="GO:0017046">
    <property type="term" value="F:peptide hormone binding"/>
    <property type="evidence" value="ECO:0007669"/>
    <property type="project" value="TreeGrafter"/>
</dbReference>
<evidence type="ECO:0000259" key="12">
    <source>
        <dbReference type="PROSITE" id="PS50227"/>
    </source>
</evidence>
<dbReference type="Gene3D" id="4.10.1240.10">
    <property type="entry name" value="GPCR, family 2, extracellular hormone receptor domain"/>
    <property type="match status" value="1"/>
</dbReference>
<evidence type="ECO:0000256" key="9">
    <source>
        <dbReference type="ARBA" id="ARBA00023180"/>
    </source>
</evidence>
<dbReference type="InterPro" id="IPR017983">
    <property type="entry name" value="GPCR_2_secretin-like_CS"/>
</dbReference>
<evidence type="ECO:0000256" key="6">
    <source>
        <dbReference type="ARBA" id="ARBA00023040"/>
    </source>
</evidence>
<keyword evidence="5 11" id="KW-1133">Transmembrane helix</keyword>
<feature type="domain" description="G-protein coupled receptors family 2 profile 1" evidence="12">
    <location>
        <begin position="22"/>
        <end position="113"/>
    </location>
</feature>
<accession>A0A6P8YS04</accession>
<name>A0A6P8YS04_THRPL</name>
<dbReference type="PROSITE" id="PS50261">
    <property type="entry name" value="G_PROTEIN_RECEP_F2_4"/>
    <property type="match status" value="1"/>
</dbReference>
<keyword evidence="7 11" id="KW-0472">Membrane</keyword>
<keyword evidence="8" id="KW-0675">Receptor</keyword>
<dbReference type="GO" id="GO:0005886">
    <property type="term" value="C:plasma membrane"/>
    <property type="evidence" value="ECO:0007669"/>
    <property type="project" value="UniProtKB-SubCell"/>
</dbReference>
<dbReference type="Pfam" id="PF02793">
    <property type="entry name" value="HRM"/>
    <property type="match status" value="1"/>
</dbReference>
<evidence type="ECO:0000256" key="7">
    <source>
        <dbReference type="ARBA" id="ARBA00023136"/>
    </source>
</evidence>
<dbReference type="PROSITE" id="PS50227">
    <property type="entry name" value="G_PROTEIN_RECEP_F2_3"/>
    <property type="match status" value="1"/>
</dbReference>
<evidence type="ECO:0000256" key="8">
    <source>
        <dbReference type="ARBA" id="ARBA00023170"/>
    </source>
</evidence>
<dbReference type="FunFam" id="1.20.1070.10:FF:000527">
    <property type="entry name" value="Parathyroid hormone/parathyroid hormone-related peptide receptor"/>
    <property type="match status" value="1"/>
</dbReference>